<dbReference type="SUPFAM" id="SSF55874">
    <property type="entry name" value="ATPase domain of HSP90 chaperone/DNA topoisomerase II/histidine kinase"/>
    <property type="match status" value="1"/>
</dbReference>
<keyword evidence="6 16" id="KW-0808">Transferase</keyword>
<dbReference type="InterPro" id="IPR003594">
    <property type="entry name" value="HATPase_dom"/>
</dbReference>
<evidence type="ECO:0000256" key="2">
    <source>
        <dbReference type="ARBA" id="ARBA00001968"/>
    </source>
</evidence>
<comment type="subcellular location">
    <subcellularLocation>
        <location evidence="3">Cell membrane</location>
    </subcellularLocation>
</comment>
<dbReference type="GO" id="GO:0000155">
    <property type="term" value="F:phosphorelay sensor kinase activity"/>
    <property type="evidence" value="ECO:0007669"/>
    <property type="project" value="InterPro"/>
</dbReference>
<dbReference type="Gene3D" id="6.10.340.10">
    <property type="match status" value="1"/>
</dbReference>
<proteinExistence type="predicted"/>
<dbReference type="InterPro" id="IPR050428">
    <property type="entry name" value="TCS_sensor_his_kinase"/>
</dbReference>
<dbReference type="Pfam" id="PF02518">
    <property type="entry name" value="HATPase_c"/>
    <property type="match status" value="1"/>
</dbReference>
<feature type="region of interest" description="Disordered" evidence="12">
    <location>
        <begin position="56"/>
        <end position="81"/>
    </location>
</feature>
<dbReference type="Pfam" id="PF00512">
    <property type="entry name" value="HisKA"/>
    <property type="match status" value="1"/>
</dbReference>
<dbReference type="AlphaFoldDB" id="A0A840F5K2"/>
<gene>
    <name evidence="16" type="ORF">BKA16_004375</name>
</gene>
<comment type="caution">
    <text evidence="16">The sequence shown here is derived from an EMBL/GenBank/DDBJ whole genome shotgun (WGS) entry which is preliminary data.</text>
</comment>
<evidence type="ECO:0000259" key="14">
    <source>
        <dbReference type="PROSITE" id="PS50109"/>
    </source>
</evidence>
<dbReference type="InterPro" id="IPR003661">
    <property type="entry name" value="HisK_dim/P_dom"/>
</dbReference>
<sequence length="474" mass="50022">MSGLPARIKAMPLRVTLVLLTVVLVLVGLGASGVAVTSAMRSDLVSRVDSGLNDAINGWAQPRGPREIDEPGPPGPRRPPSQYFVATALPNGFEITFNDFGSVPDLSALPAGNAAPSTVDSVGSGPKWRAVKSTSDGVVSVVAIPLSDVDATMTRLIWLQVGVGLIVVLLIGGLSYLLVRTSLRPLRRVEETAHAIAGGDLNRRVPPRPANTEVGSLGESVNSMLAQIQGAFAATAASEQQARASEEKMRRFVADASHELRTPLTSIKGFAELMSIGAAPDPSDAVRRISGEADRMTMLVEDLLVLARLDAQRPLDLALVDVLPLLTDSVEATRASAPGRRIDLDLNGFDPATMVSGDRLRLRQVLGNLLGNAIAHTDGDISVTARIDEGDVVVEVSDHGPGLTDEERDHVFERFYRGDPSRHRDATGSGSGLGLSIVAALVHAHGGRVGVRSEPGEGACFWFALPRAEESAPQ</sequence>
<dbReference type="EMBL" id="JACIFP010000001">
    <property type="protein sequence ID" value="MBB4137823.1"/>
    <property type="molecule type" value="Genomic_DNA"/>
</dbReference>
<keyword evidence="8 16" id="KW-0418">Kinase</keyword>
<dbReference type="FunFam" id="3.30.565.10:FF:000006">
    <property type="entry name" value="Sensor histidine kinase WalK"/>
    <property type="match status" value="1"/>
</dbReference>
<dbReference type="Gene3D" id="1.10.287.130">
    <property type="match status" value="1"/>
</dbReference>
<feature type="transmembrane region" description="Helical" evidence="13">
    <location>
        <begin position="157"/>
        <end position="179"/>
    </location>
</feature>
<reference evidence="16 17" key="1">
    <citation type="submission" date="2020-08" db="EMBL/GenBank/DDBJ databases">
        <title>Sequencing the genomes of 1000 actinobacteria strains.</title>
        <authorList>
            <person name="Klenk H.-P."/>
        </authorList>
    </citation>
    <scope>NUCLEOTIDE SEQUENCE [LARGE SCALE GENOMIC DNA]</scope>
    <source>
        <strain evidence="16 17">DSM 45298</strain>
    </source>
</reference>
<dbReference type="InterPro" id="IPR004358">
    <property type="entry name" value="Sig_transdc_His_kin-like_C"/>
</dbReference>
<dbReference type="Proteomes" id="UP000551501">
    <property type="component" value="Unassembled WGS sequence"/>
</dbReference>
<evidence type="ECO:0000256" key="13">
    <source>
        <dbReference type="SAM" id="Phobius"/>
    </source>
</evidence>
<feature type="domain" description="Histidine kinase" evidence="14">
    <location>
        <begin position="255"/>
        <end position="469"/>
    </location>
</feature>
<dbReference type="EC" id="2.7.13.3" evidence="4"/>
<dbReference type="FunFam" id="1.10.287.130:FF:000001">
    <property type="entry name" value="Two-component sensor histidine kinase"/>
    <property type="match status" value="1"/>
</dbReference>
<organism evidence="16 17">
    <name type="scientific">Gordonia humi</name>
    <dbReference type="NCBI Taxonomy" id="686429"/>
    <lineage>
        <taxon>Bacteria</taxon>
        <taxon>Bacillati</taxon>
        <taxon>Actinomycetota</taxon>
        <taxon>Actinomycetes</taxon>
        <taxon>Mycobacteriales</taxon>
        <taxon>Gordoniaceae</taxon>
        <taxon>Gordonia</taxon>
    </lineage>
</organism>
<keyword evidence="5" id="KW-0597">Phosphoprotein</keyword>
<keyword evidence="11 13" id="KW-0472">Membrane</keyword>
<dbReference type="InterPro" id="IPR036097">
    <property type="entry name" value="HisK_dim/P_sf"/>
</dbReference>
<dbReference type="Gene3D" id="3.30.565.10">
    <property type="entry name" value="Histidine kinase-like ATPase, C-terminal domain"/>
    <property type="match status" value="1"/>
</dbReference>
<evidence type="ECO:0000259" key="15">
    <source>
        <dbReference type="PROSITE" id="PS50885"/>
    </source>
</evidence>
<dbReference type="RefSeq" id="WP_183372639.1">
    <property type="nucleotide sequence ID" value="NZ_BAABHL010000001.1"/>
</dbReference>
<keyword evidence="7 13" id="KW-0812">Transmembrane</keyword>
<evidence type="ECO:0000256" key="11">
    <source>
        <dbReference type="ARBA" id="ARBA00023136"/>
    </source>
</evidence>
<evidence type="ECO:0000256" key="9">
    <source>
        <dbReference type="ARBA" id="ARBA00022989"/>
    </source>
</evidence>
<dbReference type="PRINTS" id="PR00344">
    <property type="entry name" value="BCTRLSENSOR"/>
</dbReference>
<dbReference type="GO" id="GO:0005509">
    <property type="term" value="F:calcium ion binding"/>
    <property type="evidence" value="ECO:0007669"/>
    <property type="project" value="UniProtKB-ARBA"/>
</dbReference>
<dbReference type="SUPFAM" id="SSF158472">
    <property type="entry name" value="HAMP domain-like"/>
    <property type="match status" value="1"/>
</dbReference>
<dbReference type="GO" id="GO:0005886">
    <property type="term" value="C:plasma membrane"/>
    <property type="evidence" value="ECO:0007669"/>
    <property type="project" value="UniProtKB-SubCell"/>
</dbReference>
<dbReference type="InterPro" id="IPR005467">
    <property type="entry name" value="His_kinase_dom"/>
</dbReference>
<feature type="domain" description="HAMP" evidence="15">
    <location>
        <begin position="180"/>
        <end position="233"/>
    </location>
</feature>
<dbReference type="CDD" id="cd00075">
    <property type="entry name" value="HATPase"/>
    <property type="match status" value="1"/>
</dbReference>
<evidence type="ECO:0000256" key="5">
    <source>
        <dbReference type="ARBA" id="ARBA00022553"/>
    </source>
</evidence>
<dbReference type="CDD" id="cd00082">
    <property type="entry name" value="HisKA"/>
    <property type="match status" value="1"/>
</dbReference>
<evidence type="ECO:0000313" key="17">
    <source>
        <dbReference type="Proteomes" id="UP000551501"/>
    </source>
</evidence>
<dbReference type="PROSITE" id="PS50885">
    <property type="entry name" value="HAMP"/>
    <property type="match status" value="1"/>
</dbReference>
<name>A0A840F5K2_9ACTN</name>
<accession>A0A840F5K2</accession>
<protein>
    <recommendedName>
        <fullName evidence="4">histidine kinase</fullName>
        <ecNumber evidence="4">2.7.13.3</ecNumber>
    </recommendedName>
</protein>
<dbReference type="InterPro" id="IPR003660">
    <property type="entry name" value="HAMP_dom"/>
</dbReference>
<evidence type="ECO:0000256" key="8">
    <source>
        <dbReference type="ARBA" id="ARBA00022777"/>
    </source>
</evidence>
<evidence type="ECO:0000256" key="10">
    <source>
        <dbReference type="ARBA" id="ARBA00023012"/>
    </source>
</evidence>
<dbReference type="SMART" id="SM00304">
    <property type="entry name" value="HAMP"/>
    <property type="match status" value="1"/>
</dbReference>
<dbReference type="SMART" id="SM00387">
    <property type="entry name" value="HATPase_c"/>
    <property type="match status" value="1"/>
</dbReference>
<dbReference type="SUPFAM" id="SSF47384">
    <property type="entry name" value="Homodimeric domain of signal transducing histidine kinase"/>
    <property type="match status" value="1"/>
</dbReference>
<keyword evidence="10" id="KW-0902">Two-component regulatory system</keyword>
<evidence type="ECO:0000256" key="12">
    <source>
        <dbReference type="SAM" id="MobiDB-lite"/>
    </source>
</evidence>
<dbReference type="PANTHER" id="PTHR45436:SF5">
    <property type="entry name" value="SENSOR HISTIDINE KINASE TRCS"/>
    <property type="match status" value="1"/>
</dbReference>
<dbReference type="InterPro" id="IPR036890">
    <property type="entry name" value="HATPase_C_sf"/>
</dbReference>
<dbReference type="SMART" id="SM00388">
    <property type="entry name" value="HisKA"/>
    <property type="match status" value="1"/>
</dbReference>
<keyword evidence="17" id="KW-1185">Reference proteome</keyword>
<evidence type="ECO:0000256" key="6">
    <source>
        <dbReference type="ARBA" id="ARBA00022679"/>
    </source>
</evidence>
<evidence type="ECO:0000256" key="4">
    <source>
        <dbReference type="ARBA" id="ARBA00012438"/>
    </source>
</evidence>
<dbReference type="PANTHER" id="PTHR45436">
    <property type="entry name" value="SENSOR HISTIDINE KINASE YKOH"/>
    <property type="match status" value="1"/>
</dbReference>
<evidence type="ECO:0000313" key="16">
    <source>
        <dbReference type="EMBL" id="MBB4137823.1"/>
    </source>
</evidence>
<evidence type="ECO:0000256" key="1">
    <source>
        <dbReference type="ARBA" id="ARBA00000085"/>
    </source>
</evidence>
<dbReference type="Pfam" id="PF00672">
    <property type="entry name" value="HAMP"/>
    <property type="match status" value="1"/>
</dbReference>
<evidence type="ECO:0000256" key="3">
    <source>
        <dbReference type="ARBA" id="ARBA00004236"/>
    </source>
</evidence>
<keyword evidence="9 13" id="KW-1133">Transmembrane helix</keyword>
<comment type="cofactor">
    <cofactor evidence="2">
        <name>a divalent metal cation</name>
        <dbReference type="ChEBI" id="CHEBI:60240"/>
    </cofactor>
</comment>
<evidence type="ECO:0000256" key="7">
    <source>
        <dbReference type="ARBA" id="ARBA00022692"/>
    </source>
</evidence>
<dbReference type="CDD" id="cd06225">
    <property type="entry name" value="HAMP"/>
    <property type="match status" value="1"/>
</dbReference>
<comment type="catalytic activity">
    <reaction evidence="1">
        <text>ATP + protein L-histidine = ADP + protein N-phospho-L-histidine.</text>
        <dbReference type="EC" id="2.7.13.3"/>
    </reaction>
</comment>
<dbReference type="PROSITE" id="PS50109">
    <property type="entry name" value="HIS_KIN"/>
    <property type="match status" value="1"/>
</dbReference>